<dbReference type="InterPro" id="IPR036392">
    <property type="entry name" value="PLAT/LH2_dom_sf"/>
</dbReference>
<protein>
    <recommendedName>
        <fullName evidence="3">PLAT domain-containing protein</fullName>
    </recommendedName>
</protein>
<dbReference type="OrthoDB" id="546379at2759"/>
<dbReference type="SMART" id="SM00308">
    <property type="entry name" value="LH2"/>
    <property type="match status" value="1"/>
</dbReference>
<dbReference type="SUPFAM" id="SSF49723">
    <property type="entry name" value="Lipase/lipooxygenase domain (PLAT/LH2 domain)"/>
    <property type="match status" value="2"/>
</dbReference>
<name>A0A150GIK3_GONPE</name>
<organism evidence="4 5">
    <name type="scientific">Gonium pectorale</name>
    <name type="common">Green alga</name>
    <dbReference type="NCBI Taxonomy" id="33097"/>
    <lineage>
        <taxon>Eukaryota</taxon>
        <taxon>Viridiplantae</taxon>
        <taxon>Chlorophyta</taxon>
        <taxon>core chlorophytes</taxon>
        <taxon>Chlorophyceae</taxon>
        <taxon>CS clade</taxon>
        <taxon>Chlamydomonadales</taxon>
        <taxon>Volvocaceae</taxon>
        <taxon>Gonium</taxon>
    </lineage>
</organism>
<feature type="compositionally biased region" description="Low complexity" evidence="2">
    <location>
        <begin position="391"/>
        <end position="401"/>
    </location>
</feature>
<reference evidence="5" key="1">
    <citation type="journal article" date="2016" name="Nat. Commun.">
        <title>The Gonium pectorale genome demonstrates co-option of cell cycle regulation during the evolution of multicellularity.</title>
        <authorList>
            <person name="Hanschen E.R."/>
            <person name="Marriage T.N."/>
            <person name="Ferris P.J."/>
            <person name="Hamaji T."/>
            <person name="Toyoda A."/>
            <person name="Fujiyama A."/>
            <person name="Neme R."/>
            <person name="Noguchi H."/>
            <person name="Minakuchi Y."/>
            <person name="Suzuki M."/>
            <person name="Kawai-Toyooka H."/>
            <person name="Smith D.R."/>
            <person name="Sparks H."/>
            <person name="Anderson J."/>
            <person name="Bakaric R."/>
            <person name="Luria V."/>
            <person name="Karger A."/>
            <person name="Kirschner M.W."/>
            <person name="Durand P.M."/>
            <person name="Michod R.E."/>
            <person name="Nozaki H."/>
            <person name="Olson B.J."/>
        </authorList>
    </citation>
    <scope>NUCLEOTIDE SEQUENCE [LARGE SCALE GENOMIC DNA]</scope>
    <source>
        <strain evidence="5">NIES-2863</strain>
    </source>
</reference>
<feature type="compositionally biased region" description="Low complexity" evidence="2">
    <location>
        <begin position="430"/>
        <end position="439"/>
    </location>
</feature>
<dbReference type="InterPro" id="IPR051223">
    <property type="entry name" value="Polycystin"/>
</dbReference>
<comment type="caution">
    <text evidence="1">Lacks conserved residue(s) required for the propagation of feature annotation.</text>
</comment>
<evidence type="ECO:0000259" key="3">
    <source>
        <dbReference type="PROSITE" id="PS50095"/>
    </source>
</evidence>
<dbReference type="AlphaFoldDB" id="A0A150GIK3"/>
<dbReference type="PANTHER" id="PTHR10877">
    <property type="entry name" value="POLYCYSTIN FAMILY MEMBER"/>
    <property type="match status" value="1"/>
</dbReference>
<dbReference type="InterPro" id="IPR001024">
    <property type="entry name" value="PLAT/LH2_dom"/>
</dbReference>
<feature type="region of interest" description="Disordered" evidence="2">
    <location>
        <begin position="368"/>
        <end position="449"/>
    </location>
</feature>
<dbReference type="Pfam" id="PF01477">
    <property type="entry name" value="PLAT"/>
    <property type="match status" value="2"/>
</dbReference>
<dbReference type="Proteomes" id="UP000075714">
    <property type="component" value="Unassembled WGS sequence"/>
</dbReference>
<sequence length="795" mass="82223">MSTSSGAYRVQVSTGTRNGAGCSMGAVRLTLYGSQATHVAQLRGTSQGGGSMSGGEELFAEGAVDDFMIDAINDLGDLSAVYIWHEGEGFSASWYVESITIEQLMTGLEWRFDIHDWVRGGQRGGRVVRLPGCKLSISRENSLSRLADSREPGSPRGGSSAPASKAPPGLPAGAGTKGQRPPFSAPLAGGPRRGMAALGDESLDVSSDMPSPVDNGAVGHGLGSDMRLGGGFGAARSGAGRLPPVAMPPGRQPLGQETSAGRVGAEPSTQSGSVHFSDDEDGGEDLLPGMGGGRNSTGRGAPAGKSASAFAGATAAATAASGAASGSRVAANVPTGLGIVLDEDIEEVDGMISTGAFGLGPVSSNKALPPALVSPRPPLPPGAPRRRESIDGLGDSAAADGAAGGKRREPLPPTPPANRRGVARRLSSNLEAESSLDSLGSGGIGGALGGRRRVRISGGGDDGDGGSELSVEGSELSCGSAASLVMYAPMGVRPPAMAGSSVAVDFLGTSRKRVSWAEYAEELEFPRDNSSSGSVASLTEEDLLEATGQTVRPDASRVGYNDLIPGTSRHRASGAAAEAEASTSSAPKAPKGDGFTEVPLKQRRGQHANSYNYKIKVFTADKLNAGLGKSTVHVELLGREATVAQALPRGKGSFQRGCVDRFTLYSQTGDMGQILALKVWHEGKTLGPGNWGFEQLVIDDRLKGNRYVFRNTDPECVLRKGRRHCLVLKPEVSRIDESEDLAEVAREYETQLAANRDLNEVDRAGLRGKLEKINQRLSKLGSKLARSVSGSFGWK</sequence>
<evidence type="ECO:0000313" key="4">
    <source>
        <dbReference type="EMBL" id="KXZ49210.1"/>
    </source>
</evidence>
<dbReference type="PROSITE" id="PS50095">
    <property type="entry name" value="PLAT"/>
    <property type="match status" value="2"/>
</dbReference>
<feature type="compositionally biased region" description="Gly residues" evidence="2">
    <location>
        <begin position="218"/>
        <end position="233"/>
    </location>
</feature>
<keyword evidence="5" id="KW-1185">Reference proteome</keyword>
<dbReference type="PANTHER" id="PTHR10877:SF194">
    <property type="entry name" value="LOCATION OF VULVA DEFECTIVE 1"/>
    <property type="match status" value="1"/>
</dbReference>
<dbReference type="CDD" id="cd00113">
    <property type="entry name" value="PLAT"/>
    <property type="match status" value="1"/>
</dbReference>
<dbReference type="GO" id="GO:0016020">
    <property type="term" value="C:membrane"/>
    <property type="evidence" value="ECO:0007669"/>
    <property type="project" value="TreeGrafter"/>
</dbReference>
<comment type="caution">
    <text evidence="4">The sequence shown here is derived from an EMBL/GenBank/DDBJ whole genome shotgun (WGS) entry which is preliminary data.</text>
</comment>
<feature type="domain" description="PLAT" evidence="3">
    <location>
        <begin position="6"/>
        <end position="132"/>
    </location>
</feature>
<feature type="compositionally biased region" description="Gly residues" evidence="2">
    <location>
        <begin position="440"/>
        <end position="449"/>
    </location>
</feature>
<feature type="compositionally biased region" description="Low complexity" evidence="2">
    <location>
        <begin position="296"/>
        <end position="306"/>
    </location>
</feature>
<evidence type="ECO:0000256" key="1">
    <source>
        <dbReference type="PROSITE-ProRule" id="PRU00152"/>
    </source>
</evidence>
<feature type="compositionally biased region" description="Low complexity" evidence="2">
    <location>
        <begin position="154"/>
        <end position="174"/>
    </location>
</feature>
<dbReference type="EMBL" id="LSYV01000023">
    <property type="protein sequence ID" value="KXZ49210.1"/>
    <property type="molecule type" value="Genomic_DNA"/>
</dbReference>
<accession>A0A150GIK3</accession>
<evidence type="ECO:0000256" key="2">
    <source>
        <dbReference type="SAM" id="MobiDB-lite"/>
    </source>
</evidence>
<dbReference type="GO" id="GO:0050982">
    <property type="term" value="P:detection of mechanical stimulus"/>
    <property type="evidence" value="ECO:0007669"/>
    <property type="project" value="TreeGrafter"/>
</dbReference>
<gene>
    <name evidence="4" type="ORF">GPECTOR_22g800</name>
</gene>
<dbReference type="Gene3D" id="2.60.60.20">
    <property type="entry name" value="PLAT/LH2 domain"/>
    <property type="match status" value="2"/>
</dbReference>
<feature type="domain" description="PLAT" evidence="3">
    <location>
        <begin position="611"/>
        <end position="729"/>
    </location>
</feature>
<dbReference type="GO" id="GO:0005262">
    <property type="term" value="F:calcium channel activity"/>
    <property type="evidence" value="ECO:0007669"/>
    <property type="project" value="TreeGrafter"/>
</dbReference>
<evidence type="ECO:0000313" key="5">
    <source>
        <dbReference type="Proteomes" id="UP000075714"/>
    </source>
</evidence>
<feature type="compositionally biased region" description="Low complexity" evidence="2">
    <location>
        <begin position="573"/>
        <end position="589"/>
    </location>
</feature>
<feature type="region of interest" description="Disordered" evidence="2">
    <location>
        <begin position="556"/>
        <end position="603"/>
    </location>
</feature>
<feature type="region of interest" description="Disordered" evidence="2">
    <location>
        <begin position="141"/>
        <end position="306"/>
    </location>
</feature>
<proteinExistence type="predicted"/>